<dbReference type="AlphaFoldDB" id="A0A498HBT8"/>
<feature type="domain" description="SNRNP25 ubiquitin-like" evidence="1">
    <location>
        <begin position="60"/>
        <end position="141"/>
    </location>
</feature>
<comment type="caution">
    <text evidence="2">The sequence shown here is derived from an EMBL/GenBank/DDBJ whole genome shotgun (WGS) entry which is preliminary data.</text>
</comment>
<name>A0A498HBT8_MALDO</name>
<evidence type="ECO:0000313" key="3">
    <source>
        <dbReference type="Proteomes" id="UP000290289"/>
    </source>
</evidence>
<accession>A0A498HBT8</accession>
<dbReference type="EMBL" id="RDQH01000343">
    <property type="protein sequence ID" value="RXH68928.1"/>
    <property type="molecule type" value="Genomic_DNA"/>
</dbReference>
<proteinExistence type="predicted"/>
<dbReference type="SUPFAM" id="SSF54236">
    <property type="entry name" value="Ubiquitin-like"/>
    <property type="match status" value="1"/>
</dbReference>
<keyword evidence="3" id="KW-1185">Reference proteome</keyword>
<dbReference type="Gene3D" id="3.10.20.90">
    <property type="entry name" value="Phosphatidylinositol 3-kinase Catalytic Subunit, Chain A, domain 1"/>
    <property type="match status" value="1"/>
</dbReference>
<reference evidence="2 3" key="1">
    <citation type="submission" date="2018-10" db="EMBL/GenBank/DDBJ databases">
        <title>A high-quality apple genome assembly.</title>
        <authorList>
            <person name="Hu J."/>
        </authorList>
    </citation>
    <scope>NUCLEOTIDE SEQUENCE [LARGE SCALE GENOMIC DNA]</scope>
    <source>
        <strain evidence="3">cv. HFTH1</strain>
        <tissue evidence="2">Young leaf</tissue>
    </source>
</reference>
<sequence>MMRRKNGSGGTGTSTTMRVLNLIERRCLAPLKRNDDLRENGARISSRHSSYKKLAQLPLLKLSVLKLDGSVFEIQVGRTATIAELKQAVEDFFGPSQDKISWSLVWGHFCLCHVGQKLINDRAYIRNFGIKDGDQLEFIRHMSISNSPLKKGSKNESVPYKQQPMLTYGPSYYHNEEDLEAGHVPEFVHEDEENCGVEVNGSNAAIQEDNSNYYPNVEDLEAGPVPEFKAVHFLKGWLSYSKVVGGFKKGIRRQESSIEIQPTFLRKLM</sequence>
<dbReference type="Proteomes" id="UP000290289">
    <property type="component" value="Chromosome 17"/>
</dbReference>
<dbReference type="PANTHER" id="PTHR14942:SF9">
    <property type="entry name" value="OS02G0188500 PROTEIN"/>
    <property type="match status" value="1"/>
</dbReference>
<organism evidence="2 3">
    <name type="scientific">Malus domestica</name>
    <name type="common">Apple</name>
    <name type="synonym">Pyrus malus</name>
    <dbReference type="NCBI Taxonomy" id="3750"/>
    <lineage>
        <taxon>Eukaryota</taxon>
        <taxon>Viridiplantae</taxon>
        <taxon>Streptophyta</taxon>
        <taxon>Embryophyta</taxon>
        <taxon>Tracheophyta</taxon>
        <taxon>Spermatophyta</taxon>
        <taxon>Magnoliopsida</taxon>
        <taxon>eudicotyledons</taxon>
        <taxon>Gunneridae</taxon>
        <taxon>Pentapetalae</taxon>
        <taxon>rosids</taxon>
        <taxon>fabids</taxon>
        <taxon>Rosales</taxon>
        <taxon>Rosaceae</taxon>
        <taxon>Amygdaloideae</taxon>
        <taxon>Maleae</taxon>
        <taxon>Malus</taxon>
    </lineage>
</organism>
<dbReference type="GO" id="GO:0000398">
    <property type="term" value="P:mRNA splicing, via spliceosome"/>
    <property type="evidence" value="ECO:0007669"/>
    <property type="project" value="InterPro"/>
</dbReference>
<dbReference type="InterPro" id="IPR040610">
    <property type="entry name" value="SNRNP25_ubiquitin"/>
</dbReference>
<evidence type="ECO:0000259" key="1">
    <source>
        <dbReference type="Pfam" id="PF18036"/>
    </source>
</evidence>
<evidence type="ECO:0000313" key="2">
    <source>
        <dbReference type="EMBL" id="RXH68928.1"/>
    </source>
</evidence>
<dbReference type="Pfam" id="PF18036">
    <property type="entry name" value="Ubiquitin_4"/>
    <property type="match status" value="1"/>
</dbReference>
<dbReference type="PANTHER" id="PTHR14942">
    <property type="entry name" value="U11/U12 SMALL NUCLEAR RIBONUCLEOPROTEIN 25 KDA PROTEIN"/>
    <property type="match status" value="1"/>
</dbReference>
<dbReference type="InterPro" id="IPR039690">
    <property type="entry name" value="SNRNP25"/>
</dbReference>
<gene>
    <name evidence="2" type="ORF">DVH24_031261</name>
</gene>
<dbReference type="InterPro" id="IPR029071">
    <property type="entry name" value="Ubiquitin-like_domsf"/>
</dbReference>
<dbReference type="CDD" id="cd17058">
    <property type="entry name" value="Ubl_SNRNP25"/>
    <property type="match status" value="1"/>
</dbReference>
<protein>
    <recommendedName>
        <fullName evidence="1">SNRNP25 ubiquitin-like domain-containing protein</fullName>
    </recommendedName>
</protein>